<feature type="domain" description="Glycosyl transferase family 1" evidence="1">
    <location>
        <begin position="229"/>
        <end position="404"/>
    </location>
</feature>
<protein>
    <submittedName>
        <fullName evidence="3">Glycosyltransferase</fullName>
    </submittedName>
</protein>
<dbReference type="GO" id="GO:0016757">
    <property type="term" value="F:glycosyltransferase activity"/>
    <property type="evidence" value="ECO:0007669"/>
    <property type="project" value="InterPro"/>
</dbReference>
<evidence type="ECO:0000313" key="3">
    <source>
        <dbReference type="EMBL" id="QKD83100.1"/>
    </source>
</evidence>
<dbReference type="InterPro" id="IPR028098">
    <property type="entry name" value="Glyco_trans_4-like_N"/>
</dbReference>
<keyword evidence="3" id="KW-0808">Transferase</keyword>
<proteinExistence type="predicted"/>
<accession>A0A6M8BFS6</accession>
<dbReference type="EMBL" id="CP053661">
    <property type="protein sequence ID" value="QKD83100.1"/>
    <property type="molecule type" value="Genomic_DNA"/>
</dbReference>
<dbReference type="Proteomes" id="UP000505210">
    <property type="component" value="Chromosome"/>
</dbReference>
<organism evidence="3 4">
    <name type="scientific">Thermoleptolyngbya sichuanensis A183</name>
    <dbReference type="NCBI Taxonomy" id="2737172"/>
    <lineage>
        <taxon>Bacteria</taxon>
        <taxon>Bacillati</taxon>
        <taxon>Cyanobacteriota</taxon>
        <taxon>Cyanophyceae</taxon>
        <taxon>Oculatellales</taxon>
        <taxon>Oculatellaceae</taxon>
        <taxon>Thermoleptolyngbya</taxon>
        <taxon>Thermoleptolyngbya sichuanensis</taxon>
    </lineage>
</organism>
<gene>
    <name evidence="3" type="ORF">HPC62_13675</name>
</gene>
<keyword evidence="4" id="KW-1185">Reference proteome</keyword>
<evidence type="ECO:0000259" key="1">
    <source>
        <dbReference type="Pfam" id="PF00534"/>
    </source>
</evidence>
<dbReference type="InterPro" id="IPR050194">
    <property type="entry name" value="Glycosyltransferase_grp1"/>
</dbReference>
<feature type="domain" description="Glycosyltransferase subfamily 4-like N-terminal" evidence="2">
    <location>
        <begin position="46"/>
        <end position="217"/>
    </location>
</feature>
<name>A0A6M8BFS6_9CYAN</name>
<dbReference type="Pfam" id="PF13579">
    <property type="entry name" value="Glyco_trans_4_4"/>
    <property type="match status" value="1"/>
</dbReference>
<evidence type="ECO:0000313" key="4">
    <source>
        <dbReference type="Proteomes" id="UP000505210"/>
    </source>
</evidence>
<dbReference type="InterPro" id="IPR001296">
    <property type="entry name" value="Glyco_trans_1"/>
</dbReference>
<dbReference type="PANTHER" id="PTHR45947:SF3">
    <property type="entry name" value="SULFOQUINOVOSYL TRANSFERASE SQD2"/>
    <property type="match status" value="1"/>
</dbReference>
<dbReference type="PANTHER" id="PTHR45947">
    <property type="entry name" value="SULFOQUINOVOSYL TRANSFERASE SQD2"/>
    <property type="match status" value="1"/>
</dbReference>
<dbReference type="AlphaFoldDB" id="A0A6M8BFS6"/>
<dbReference type="KEGG" id="theu:HPC62_13675"/>
<reference evidence="3 4" key="1">
    <citation type="submission" date="2020-05" db="EMBL/GenBank/DDBJ databases">
        <title>Complete genome sequence of of a novel Thermoleptolyngbya strain isolated from hot springs of Ganzi, Sichuan China.</title>
        <authorList>
            <person name="Tang J."/>
            <person name="Daroch M."/>
            <person name="Li L."/>
            <person name="Waleron K."/>
            <person name="Waleron M."/>
            <person name="Waleron M."/>
        </authorList>
    </citation>
    <scope>NUCLEOTIDE SEQUENCE [LARGE SCALE GENOMIC DNA]</scope>
    <source>
        <strain evidence="3 4">PKUAC-SCTA183</strain>
    </source>
</reference>
<sequence length="466" mass="50956">MSQTPPVSQSRHPRATFSAGPQRQAIALILVHNDPALEFQREEASGSRVYVNQISEALAKLGWQVDVFTRKTNPDDPTIVQHSPHHRTIRLVAGPQEFIPRDRLLEHMPAFVEAFRKFQTKDGFHYPLVHTHYWLAGWVGLQLKQESNIQLVHTYHSLAAVKYAGMAQKPLVADHRMAVERHTLVGANCIVATSPQEQETLRELVATPGNVQVIPGGTDLDVFHQMSRSDARAQLGLSPSENVVLHVGRFDPRKGIETLVRACAQIKQMDTLAGEPLRLLLVGAADDAESLAERDRIQSLVAELGLNAVTEFVGQVGHDRLPLYYTAADVCVVPSQFEPFGLVALEAMACGTPVVASDVGGLKFAVVPEETGLLVAPQDVDGFAGAIARILSDDLWAHRLRRQASLRVQQNFSWSAVAARLSDLYRRLLAQSLTGDLLSVPMAPTTAAALSSLPAEPLEQPLVNVS</sequence>
<dbReference type="RefSeq" id="WP_172356522.1">
    <property type="nucleotide sequence ID" value="NZ_CP053661.1"/>
</dbReference>
<dbReference type="Pfam" id="PF00534">
    <property type="entry name" value="Glycos_transf_1"/>
    <property type="match status" value="1"/>
</dbReference>
<dbReference type="Gene3D" id="3.40.50.2000">
    <property type="entry name" value="Glycogen Phosphorylase B"/>
    <property type="match status" value="2"/>
</dbReference>
<evidence type="ECO:0000259" key="2">
    <source>
        <dbReference type="Pfam" id="PF13579"/>
    </source>
</evidence>
<dbReference type="SUPFAM" id="SSF53756">
    <property type="entry name" value="UDP-Glycosyltransferase/glycogen phosphorylase"/>
    <property type="match status" value="1"/>
</dbReference>